<accession>M1X2F0</accession>
<evidence type="ECO:0000259" key="2">
    <source>
        <dbReference type="Pfam" id="PF01370"/>
    </source>
</evidence>
<comment type="caution">
    <text evidence="3">The sequence shown here is derived from an EMBL/GenBank/DDBJ whole genome shotgun (WGS) entry which is preliminary data.</text>
</comment>
<evidence type="ECO:0000313" key="3">
    <source>
        <dbReference type="EMBL" id="CCH66710.1"/>
    </source>
</evidence>
<dbReference type="Proteomes" id="UP000053051">
    <property type="component" value="Unassembled WGS sequence"/>
</dbReference>
<comment type="similarity">
    <text evidence="1">Belongs to the NAD(P)-dependent epimerase/dehydratase family.</text>
</comment>
<dbReference type="InterPro" id="IPR001509">
    <property type="entry name" value="Epimerase_deHydtase"/>
</dbReference>
<dbReference type="AlphaFoldDB" id="M1X2F0"/>
<proteinExistence type="inferred from homology"/>
<protein>
    <submittedName>
        <fullName evidence="3">Nucleoside-diphosphate-sugar epimerases</fullName>
    </submittedName>
</protein>
<evidence type="ECO:0000256" key="1">
    <source>
        <dbReference type="ARBA" id="ARBA00007637"/>
    </source>
</evidence>
<gene>
    <name evidence="3" type="ORF">RINTHH_5550</name>
</gene>
<dbReference type="SUPFAM" id="SSF51735">
    <property type="entry name" value="NAD(P)-binding Rossmann-fold domains"/>
    <property type="match status" value="1"/>
</dbReference>
<dbReference type="RefSeq" id="WP_008232500.1">
    <property type="nucleotide sequence ID" value="NZ_CAIY01000027.1"/>
</dbReference>
<dbReference type="OrthoDB" id="9774199at2"/>
<feature type="domain" description="NAD-dependent epimerase/dehydratase" evidence="2">
    <location>
        <begin position="8"/>
        <end position="230"/>
    </location>
</feature>
<dbReference type="Gene3D" id="3.40.50.720">
    <property type="entry name" value="NAD(P)-binding Rossmann-like Domain"/>
    <property type="match status" value="1"/>
</dbReference>
<dbReference type="PANTHER" id="PTHR43000">
    <property type="entry name" value="DTDP-D-GLUCOSE 4,6-DEHYDRATASE-RELATED"/>
    <property type="match status" value="1"/>
</dbReference>
<name>M1X2F0_9NOST</name>
<dbReference type="STRING" id="1165094.RINTHH_5550"/>
<reference evidence="4" key="2">
    <citation type="submission" date="2016-01" db="EMBL/GenBank/DDBJ databases">
        <title>Diatom-associated endosymboitic cyanobacterium lacks core nitrogen metabolism enzymes.</title>
        <authorList>
            <person name="Hilton J.A."/>
            <person name="Foster R.A."/>
            <person name="Tripp H.J."/>
            <person name="Carter B.J."/>
            <person name="Zehr J.P."/>
            <person name="Villareal T.A."/>
        </authorList>
    </citation>
    <scope>NUCLEOTIDE SEQUENCE [LARGE SCALE GENOMIC DNA]</scope>
    <source>
        <strain evidence="4">HH01</strain>
    </source>
</reference>
<evidence type="ECO:0000313" key="4">
    <source>
        <dbReference type="Proteomes" id="UP000053051"/>
    </source>
</evidence>
<reference evidence="3 4" key="1">
    <citation type="submission" date="2012-05" db="EMBL/GenBank/DDBJ databases">
        <authorList>
            <person name="Hilton J."/>
        </authorList>
    </citation>
    <scope>NUCLEOTIDE SEQUENCE [LARGE SCALE GENOMIC DNA]</scope>
    <source>
        <strain evidence="3 4">HH01</strain>
    </source>
</reference>
<dbReference type="Pfam" id="PF01370">
    <property type="entry name" value="Epimerase"/>
    <property type="match status" value="1"/>
</dbReference>
<sequence length="334" mass="37594">MTHKNRNVLITGIDEFIGLRTAEKAITQGMKVCGLQSCKKQKKNVQDLGIDIIVGDINDPMIAQKACQGVDVVIHTHELAKEGGEIEEFRQVNVKGTINISKAAKKSGVKTFIHISNALVYGFDYPHLATEDSNLVGENNPYCETKIEAEKALLELNSPPNFGVIIIRPGDVYGPGSIPWVVRPVMLMKQKLFAYVNDGSGIINHCYIDNLIDAMFLSIEKQPYGEIFNITDGQETSCKTYFSYLAKMTNLPIPFALPKDELKLFLKLRYQGQKLFRKPVDIFPEAVDFMSRPHAYSIDKARDILNYEPSVNLEQGLEITKQWLQKTNLKEIIL</sequence>
<keyword evidence="4" id="KW-1185">Reference proteome</keyword>
<organism evidence="3 4">
    <name type="scientific">Richelia intracellularis HH01</name>
    <dbReference type="NCBI Taxonomy" id="1165094"/>
    <lineage>
        <taxon>Bacteria</taxon>
        <taxon>Bacillati</taxon>
        <taxon>Cyanobacteriota</taxon>
        <taxon>Cyanophyceae</taxon>
        <taxon>Nostocales</taxon>
        <taxon>Nostocaceae</taxon>
        <taxon>Richelia</taxon>
    </lineage>
</organism>
<dbReference type="InterPro" id="IPR036291">
    <property type="entry name" value="NAD(P)-bd_dom_sf"/>
</dbReference>
<dbReference type="EMBL" id="CAIY01000027">
    <property type="protein sequence ID" value="CCH66710.1"/>
    <property type="molecule type" value="Genomic_DNA"/>
</dbReference>